<dbReference type="EMBL" id="CABPRJ010000973">
    <property type="protein sequence ID" value="VVC33691.1"/>
    <property type="molecule type" value="Genomic_DNA"/>
</dbReference>
<reference evidence="2 3" key="1">
    <citation type="submission" date="2019-08" db="EMBL/GenBank/DDBJ databases">
        <authorList>
            <person name="Alioto T."/>
            <person name="Alioto T."/>
            <person name="Gomez Garrido J."/>
        </authorList>
    </citation>
    <scope>NUCLEOTIDE SEQUENCE [LARGE SCALE GENOMIC DNA]</scope>
</reference>
<keyword evidence="2" id="KW-0808">Transferase</keyword>
<evidence type="ECO:0000313" key="3">
    <source>
        <dbReference type="Proteomes" id="UP000325440"/>
    </source>
</evidence>
<dbReference type="AlphaFoldDB" id="A0A5E4MW71"/>
<dbReference type="CDD" id="cd01650">
    <property type="entry name" value="RT_nLTR_like"/>
    <property type="match status" value="1"/>
</dbReference>
<dbReference type="GO" id="GO:0003964">
    <property type="term" value="F:RNA-directed DNA polymerase activity"/>
    <property type="evidence" value="ECO:0007669"/>
    <property type="project" value="UniProtKB-KW"/>
</dbReference>
<dbReference type="PROSITE" id="PS50878">
    <property type="entry name" value="RT_POL"/>
    <property type="match status" value="1"/>
</dbReference>
<dbReference type="InterPro" id="IPR000477">
    <property type="entry name" value="RT_dom"/>
</dbReference>
<dbReference type="Proteomes" id="UP000325440">
    <property type="component" value="Unassembled WGS sequence"/>
</dbReference>
<name>A0A5E4MW71_9HEMI</name>
<organism evidence="2 3">
    <name type="scientific">Cinara cedri</name>
    <dbReference type="NCBI Taxonomy" id="506608"/>
    <lineage>
        <taxon>Eukaryota</taxon>
        <taxon>Metazoa</taxon>
        <taxon>Ecdysozoa</taxon>
        <taxon>Arthropoda</taxon>
        <taxon>Hexapoda</taxon>
        <taxon>Insecta</taxon>
        <taxon>Pterygota</taxon>
        <taxon>Neoptera</taxon>
        <taxon>Paraneoptera</taxon>
        <taxon>Hemiptera</taxon>
        <taxon>Sternorrhyncha</taxon>
        <taxon>Aphidomorpha</taxon>
        <taxon>Aphidoidea</taxon>
        <taxon>Aphididae</taxon>
        <taxon>Lachninae</taxon>
        <taxon>Cinara</taxon>
    </lineage>
</organism>
<dbReference type="InterPro" id="IPR043502">
    <property type="entry name" value="DNA/RNA_pol_sf"/>
</dbReference>
<proteinExistence type="predicted"/>
<evidence type="ECO:0000259" key="1">
    <source>
        <dbReference type="PROSITE" id="PS50878"/>
    </source>
</evidence>
<dbReference type="OrthoDB" id="6628561at2759"/>
<accession>A0A5E4MW71</accession>
<keyword evidence="3" id="KW-1185">Reference proteome</keyword>
<dbReference type="PANTHER" id="PTHR19446">
    <property type="entry name" value="REVERSE TRANSCRIPTASES"/>
    <property type="match status" value="1"/>
</dbReference>
<evidence type="ECO:0000313" key="2">
    <source>
        <dbReference type="EMBL" id="VVC33691.1"/>
    </source>
</evidence>
<dbReference type="SUPFAM" id="SSF56672">
    <property type="entry name" value="DNA/RNA polymerases"/>
    <property type="match status" value="1"/>
</dbReference>
<keyword evidence="2" id="KW-0695">RNA-directed DNA polymerase</keyword>
<dbReference type="Pfam" id="PF00078">
    <property type="entry name" value="RVT_1"/>
    <property type="match status" value="1"/>
</dbReference>
<feature type="domain" description="Reverse transcriptase" evidence="1">
    <location>
        <begin position="400"/>
        <end position="674"/>
    </location>
</feature>
<sequence length="975" mass="107652">MAAFSRMAFGRAWRPSLRVRATPGPMTRFKTLRSSRVVVLRSIVGGTPIDSVQLFYGPTTNDAAPTASEVPVAGRLTDAPSRPLFFLSFARDAGEPTSSARFVARRFPVGCGTEHCRIITSRASIAQFHSASPLTVNNRNVVVRLTFHLTQALTGHGCFQDYLHRRGRAATPLCLLCGVGAEDTVEHTLLECAFWEQERSVLARSARVGTVGVADMTEMVCGPDPALLPEDDPGRRKRILAAAQSVTDAFLTFVEAVLGRKEALERDRQRAERRRRRPERVVRLCSAVEADPWGLPYRVVTKKIRRQPGLEARGRELGIADQLFPLNHVVDWSRVDLTTLRGDSASVTSHPSDWFSEEEFRSAICRIPSGKAPGPDGIPNEVLRQVSCLKPSLLQGVFNLCLRSKVFPSIWKRAKLVLLHKGPGKPTSEASSFRPLSLLNAAGKLFERLILGRLVVHLNTPGLGLNQRQFGFRRGRSTVGAISRVLGIAREAARGAVQNRHLCAMVSLDVRNAFNSAPWEKIDGALRRKQVPRYLVELIRSYLSDRMIVVGERRVFKEVTCGVPQGSVLGPTLWNVFYDSLLDLEMPSGIELVAFADDVAVVGVAHTGELLAQILNPALDRVARWMRDNGLKLAAHKTVAVLLTKKNVYTLPELLIEGQPVEFSRSVRYLGVEIDQRLTFTGHVGRVAKAAAETAMAICRLMPNVGGPSAAKRRLLGTVVQSKLLYAAPIWADTAFSSERNRGVANRQQRRVALRVIRAYRTVSDQAAMVLAELPPIDLLASERGRVAIALSKDAIGMDVRTIKAAERGVTISEWGARWQRTEKAAWTRYLIPDLAGWLTRVIKVTPTYHLTQVLTGHGCFQAYLYRMGLAGSPECLLCGHVEDSVEHTIVDCPYWNNERVPVLRMINGGQLSVNLISKIICGPSRVDLPPQGGVQIVRAAQALCDCFVDMCHSIMLEKEKLERGRQAEERTAVI</sequence>
<protein>
    <submittedName>
        <fullName evidence="2">Reverse transcriptase domain</fullName>
    </submittedName>
</protein>
<keyword evidence="2" id="KW-0548">Nucleotidyltransferase</keyword>
<gene>
    <name evidence="2" type="ORF">CINCED_3A013208</name>
</gene>